<proteinExistence type="predicted"/>
<name>A0ACA9PBC7_9GLOM</name>
<evidence type="ECO:0000313" key="1">
    <source>
        <dbReference type="EMBL" id="CAG8699840.1"/>
    </source>
</evidence>
<feature type="non-terminal residue" evidence="1">
    <location>
        <position position="145"/>
    </location>
</feature>
<evidence type="ECO:0000313" key="2">
    <source>
        <dbReference type="Proteomes" id="UP000789860"/>
    </source>
</evidence>
<gene>
    <name evidence="1" type="ORF">SCALOS_LOCUS10455</name>
</gene>
<protein>
    <submittedName>
        <fullName evidence="1">894_t:CDS:1</fullName>
    </submittedName>
</protein>
<accession>A0ACA9PBC7</accession>
<sequence length="145" mass="16685">PLFMIPKVYEVRLDCSDAGSKKRPDFSYFVKVNLRAKKSINQQLNIKGGPNKSVMFTNMGDIIESFLMDLSFDGIYSSWPFCKSKLVIDKASMPVIESTFCHFVLLEQTNKLAEDFLNRRVSFTPPNQIMYGFTRENPDSPQIKR</sequence>
<dbReference type="EMBL" id="CAJVPM010039075">
    <property type="protein sequence ID" value="CAG8699840.1"/>
    <property type="molecule type" value="Genomic_DNA"/>
</dbReference>
<keyword evidence="2" id="KW-1185">Reference proteome</keyword>
<dbReference type="Proteomes" id="UP000789860">
    <property type="component" value="Unassembled WGS sequence"/>
</dbReference>
<comment type="caution">
    <text evidence="1">The sequence shown here is derived from an EMBL/GenBank/DDBJ whole genome shotgun (WGS) entry which is preliminary data.</text>
</comment>
<feature type="non-terminal residue" evidence="1">
    <location>
        <position position="1"/>
    </location>
</feature>
<organism evidence="1 2">
    <name type="scientific">Scutellospora calospora</name>
    <dbReference type="NCBI Taxonomy" id="85575"/>
    <lineage>
        <taxon>Eukaryota</taxon>
        <taxon>Fungi</taxon>
        <taxon>Fungi incertae sedis</taxon>
        <taxon>Mucoromycota</taxon>
        <taxon>Glomeromycotina</taxon>
        <taxon>Glomeromycetes</taxon>
        <taxon>Diversisporales</taxon>
        <taxon>Gigasporaceae</taxon>
        <taxon>Scutellospora</taxon>
    </lineage>
</organism>
<reference evidence="1" key="1">
    <citation type="submission" date="2021-06" db="EMBL/GenBank/DDBJ databases">
        <authorList>
            <person name="Kallberg Y."/>
            <person name="Tangrot J."/>
            <person name="Rosling A."/>
        </authorList>
    </citation>
    <scope>NUCLEOTIDE SEQUENCE</scope>
    <source>
        <strain evidence="1">AU212A</strain>
    </source>
</reference>